<accession>A0A6B0TWA7</accession>
<protein>
    <submittedName>
        <fullName evidence="1">Putative secreted protein</fullName>
    </submittedName>
</protein>
<reference evidence="1" key="1">
    <citation type="submission" date="2019-12" db="EMBL/GenBank/DDBJ databases">
        <title>An insight into the sialome of adult female Ixodes ricinus ticks feeding for 6 days.</title>
        <authorList>
            <person name="Perner J."/>
            <person name="Ribeiro J.M.C."/>
        </authorList>
    </citation>
    <scope>NUCLEOTIDE SEQUENCE</scope>
    <source>
        <strain evidence="1">Semi-engorged</strain>
        <tissue evidence="1">Salivary glands</tissue>
    </source>
</reference>
<dbReference type="EMBL" id="GIFC01002296">
    <property type="protein sequence ID" value="MXU84379.1"/>
    <property type="molecule type" value="Transcribed_RNA"/>
</dbReference>
<dbReference type="AlphaFoldDB" id="A0A6B0TWA7"/>
<evidence type="ECO:0000313" key="1">
    <source>
        <dbReference type="EMBL" id="MXU84379.1"/>
    </source>
</evidence>
<name>A0A6B0TWA7_IXORI</name>
<proteinExistence type="predicted"/>
<organism evidence="1">
    <name type="scientific">Ixodes ricinus</name>
    <name type="common">Common tick</name>
    <name type="synonym">Acarus ricinus</name>
    <dbReference type="NCBI Taxonomy" id="34613"/>
    <lineage>
        <taxon>Eukaryota</taxon>
        <taxon>Metazoa</taxon>
        <taxon>Ecdysozoa</taxon>
        <taxon>Arthropoda</taxon>
        <taxon>Chelicerata</taxon>
        <taxon>Arachnida</taxon>
        <taxon>Acari</taxon>
        <taxon>Parasitiformes</taxon>
        <taxon>Ixodida</taxon>
        <taxon>Ixodoidea</taxon>
        <taxon>Ixodidae</taxon>
        <taxon>Ixodinae</taxon>
        <taxon>Ixodes</taxon>
    </lineage>
</organism>
<sequence length="80" mass="7953">MSAALCMPTCSFGCAAVDGEGEMATGAAASAPPAWPDVLGLTNRLSTGGFRSVPPSLAIFSLDGRNSFIGPSVRAGPRGP</sequence>